<dbReference type="PANTHER" id="PTHR34580:SF1">
    <property type="entry name" value="PROTEIN PAFC"/>
    <property type="match status" value="1"/>
</dbReference>
<evidence type="ECO:0000313" key="2">
    <source>
        <dbReference type="EMBL" id="OOE41616.1"/>
    </source>
</evidence>
<dbReference type="PANTHER" id="PTHR34580">
    <property type="match status" value="1"/>
</dbReference>
<dbReference type="Proteomes" id="UP000189021">
    <property type="component" value="Unassembled WGS sequence"/>
</dbReference>
<feature type="domain" description="WYL" evidence="1">
    <location>
        <begin position="157"/>
        <end position="225"/>
    </location>
</feature>
<reference evidence="2 3" key="1">
    <citation type="journal article" date="2017" name="Genome Announc.">
        <title>Draft Genome Sequences of Salinivibrio proteolyticus, Salinivibrio sharmensis, Salinivibrio siamensis, Salinivibrio costicola subsp. alcaliphilus, Salinivibrio costicola subsp. vallismortis, and 29 New Isolates Belonging to the Genus Salinivibrio.</title>
        <authorList>
            <person name="Lopez-Hermoso C."/>
            <person name="de la Haba R.R."/>
            <person name="Sanchez-Porro C."/>
            <person name="Bayliss S.C."/>
            <person name="Feil E.J."/>
            <person name="Ventosa A."/>
        </authorList>
    </citation>
    <scope>NUCLEOTIDE SEQUENCE [LARGE SCALE GENOMIC DNA]</scope>
    <source>
        <strain evidence="2 3">AL184</strain>
    </source>
</reference>
<organism evidence="2 3">
    <name type="scientific">Salinivibrio kushneri</name>
    <dbReference type="NCBI Taxonomy" id="1908198"/>
    <lineage>
        <taxon>Bacteria</taxon>
        <taxon>Pseudomonadati</taxon>
        <taxon>Pseudomonadota</taxon>
        <taxon>Gammaproteobacteria</taxon>
        <taxon>Vibrionales</taxon>
        <taxon>Vibrionaceae</taxon>
        <taxon>Salinivibrio</taxon>
    </lineage>
</organism>
<dbReference type="InterPro" id="IPR051534">
    <property type="entry name" value="CBASS_pafABC_assoc_protein"/>
</dbReference>
<accession>A0AB36K2S6</accession>
<dbReference type="EMBL" id="MUEK01000001">
    <property type="protein sequence ID" value="OOE41616.1"/>
    <property type="molecule type" value="Genomic_DNA"/>
</dbReference>
<dbReference type="AlphaFoldDB" id="A0AB36K2S6"/>
<name>A0AB36K2S6_9GAMM</name>
<dbReference type="Pfam" id="PF13280">
    <property type="entry name" value="WYL"/>
    <property type="match status" value="1"/>
</dbReference>
<proteinExistence type="predicted"/>
<comment type="caution">
    <text evidence="2">The sequence shown here is derived from an EMBL/GenBank/DDBJ whole genome shotgun (WGS) entry which is preliminary data.</text>
</comment>
<keyword evidence="3" id="KW-1185">Reference proteome</keyword>
<dbReference type="PROSITE" id="PS52050">
    <property type="entry name" value="WYL"/>
    <property type="match status" value="1"/>
</dbReference>
<evidence type="ECO:0000313" key="3">
    <source>
        <dbReference type="Proteomes" id="UP000189021"/>
    </source>
</evidence>
<dbReference type="RefSeq" id="WP_077658666.1">
    <property type="nucleotide sequence ID" value="NZ_CP040021.1"/>
</dbReference>
<protein>
    <recommendedName>
        <fullName evidence="1">WYL domain-containing protein</fullName>
    </recommendedName>
</protein>
<gene>
    <name evidence="2" type="ORF">BZG00_01175</name>
</gene>
<evidence type="ECO:0000259" key="1">
    <source>
        <dbReference type="Pfam" id="PF13280"/>
    </source>
</evidence>
<dbReference type="InterPro" id="IPR026881">
    <property type="entry name" value="WYL_dom"/>
</dbReference>
<sequence>MTTRPPKSDSLRLAFLLLRHLSHRIKQTAGDLQKAVASDGIDRNIRTIQRNLEMLCEEGFAECDDTSKPYGYRLSRYAPELSNGKLSTQEALLLSLAENYLTNLLPANVTESLSAMFAAARYELNPTGDAEKARAWTKKVRVVSETQPLLPPKMSDEVFKNVTDALYNDYPLILDYYNAKQQQKTGQRVYPLGLAQQGPRLYLVCRFEGYDNERSIAVHRINRANVSKFPFTPPSDFDLKKYDDDGRFGFGEGERCSLTFNIKKSAGHYLQETPLSSDQTMTEQDDHYQVTATVIRSQQLTHWLDGFGELVWGVEMKDAIAVCEG</sequence>